<comment type="caution">
    <text evidence="1">The sequence shown here is derived from an EMBL/GenBank/DDBJ whole genome shotgun (WGS) entry which is preliminary data.</text>
</comment>
<dbReference type="Proteomes" id="UP000241808">
    <property type="component" value="Unassembled WGS sequence"/>
</dbReference>
<protein>
    <recommendedName>
        <fullName evidence="3">Heat induced stress protein YflT</fullName>
    </recommendedName>
</protein>
<dbReference type="InterPro" id="IPR052948">
    <property type="entry name" value="Low_temp-induced_all0457"/>
</dbReference>
<dbReference type="PANTHER" id="PTHR36109:SF2">
    <property type="entry name" value="MEMBRANE PROTEIN"/>
    <property type="match status" value="1"/>
</dbReference>
<gene>
    <name evidence="1" type="ORF">C8P69_104503</name>
</gene>
<dbReference type="PANTHER" id="PTHR36109">
    <property type="entry name" value="MEMBRANE PROTEIN-RELATED"/>
    <property type="match status" value="1"/>
</dbReference>
<evidence type="ECO:0008006" key="3">
    <source>
        <dbReference type="Google" id="ProtNLM"/>
    </source>
</evidence>
<organism evidence="1 2">
    <name type="scientific">Phreatobacter oligotrophus</name>
    <dbReference type="NCBI Taxonomy" id="1122261"/>
    <lineage>
        <taxon>Bacteria</taxon>
        <taxon>Pseudomonadati</taxon>
        <taxon>Pseudomonadota</taxon>
        <taxon>Alphaproteobacteria</taxon>
        <taxon>Hyphomicrobiales</taxon>
        <taxon>Phreatobacteraceae</taxon>
        <taxon>Phreatobacter</taxon>
    </lineage>
</organism>
<evidence type="ECO:0000313" key="2">
    <source>
        <dbReference type="Proteomes" id="UP000241808"/>
    </source>
</evidence>
<dbReference type="AlphaFoldDB" id="A0A2T4Z6C5"/>
<keyword evidence="2" id="KW-1185">Reference proteome</keyword>
<proteinExistence type="predicted"/>
<sequence length="181" mass="18288">MTHSVTAIFDTYEAASRAVERVRREGIQDRDISVMSNDTTADRSRYGDYAHESEGASGAATGAGMGAIAGGAAGLLAGAGLLAIPGLGPVVAAGWLAATLVGAGAGTAAGGLVGALVGAGLPEDEAHGYAEGLRRGGTVVTVRVEDRDAANVRRALNEGSYDVAARSQAWRNEGWEGRTSF</sequence>
<reference evidence="1 2" key="1">
    <citation type="submission" date="2018-04" db="EMBL/GenBank/DDBJ databases">
        <title>Genomic Encyclopedia of Archaeal and Bacterial Type Strains, Phase II (KMG-II): from individual species to whole genera.</title>
        <authorList>
            <person name="Goeker M."/>
        </authorList>
    </citation>
    <scope>NUCLEOTIDE SEQUENCE [LARGE SCALE GENOMIC DNA]</scope>
    <source>
        <strain evidence="1 2">DSM 25521</strain>
    </source>
</reference>
<dbReference type="OrthoDB" id="7204249at2"/>
<dbReference type="RefSeq" id="WP_108177465.1">
    <property type="nucleotide sequence ID" value="NZ_JAIESU010000053.1"/>
</dbReference>
<name>A0A2T4Z6C5_9HYPH</name>
<accession>A0A2T4Z6C5</accession>
<evidence type="ECO:0000313" key="1">
    <source>
        <dbReference type="EMBL" id="PTM57449.1"/>
    </source>
</evidence>
<dbReference type="EMBL" id="PZZL01000004">
    <property type="protein sequence ID" value="PTM57449.1"/>
    <property type="molecule type" value="Genomic_DNA"/>
</dbReference>